<dbReference type="PROSITE" id="PS50404">
    <property type="entry name" value="GST_NTER"/>
    <property type="match status" value="1"/>
</dbReference>
<name>A0A445D945_ARAHY</name>
<dbReference type="CDD" id="cd03058">
    <property type="entry name" value="GST_N_Tau"/>
    <property type="match status" value="1"/>
</dbReference>
<dbReference type="SFLD" id="SFLDG01152">
    <property type="entry name" value="Main.3:_Omega-_and_Tau-like"/>
    <property type="match status" value="1"/>
</dbReference>
<evidence type="ECO:0000259" key="6">
    <source>
        <dbReference type="PROSITE" id="PS50404"/>
    </source>
</evidence>
<dbReference type="Gene3D" id="3.40.30.10">
    <property type="entry name" value="Glutaredoxin"/>
    <property type="match status" value="1"/>
</dbReference>
<feature type="domain" description="GST N-terminal" evidence="6">
    <location>
        <begin position="6"/>
        <end position="85"/>
    </location>
</feature>
<dbReference type="EMBL" id="SDMP01000005">
    <property type="protein sequence ID" value="RYR59694.1"/>
    <property type="molecule type" value="Genomic_DNA"/>
</dbReference>
<dbReference type="FunFam" id="3.40.30.10:FF:000044">
    <property type="entry name" value="Glutathione S-transferase GSTU6"/>
    <property type="match status" value="1"/>
</dbReference>
<evidence type="ECO:0000313" key="9">
    <source>
        <dbReference type="Proteomes" id="UP000289738"/>
    </source>
</evidence>
<evidence type="ECO:0000256" key="4">
    <source>
        <dbReference type="ARBA" id="ARBA00025743"/>
    </source>
</evidence>
<dbReference type="SUPFAM" id="SSF47616">
    <property type="entry name" value="GST C-terminal domain-like"/>
    <property type="match status" value="1"/>
</dbReference>
<evidence type="ECO:0000256" key="2">
    <source>
        <dbReference type="ARBA" id="ARBA00022575"/>
    </source>
</evidence>
<dbReference type="PANTHER" id="PTHR11260">
    <property type="entry name" value="GLUTATHIONE S-TRANSFERASE, GST, SUPERFAMILY, GST DOMAIN CONTAINING"/>
    <property type="match status" value="1"/>
</dbReference>
<dbReference type="Gramene" id="arahy.Tifrunner.gnm2.ann2.Ah05g134400.1">
    <property type="protein sequence ID" value="arahy.Tifrunner.gnm2.ann2.Ah05g134400.1-CDS"/>
    <property type="gene ID" value="arahy.Tifrunner.gnm2.ann2.Ah05g134400"/>
</dbReference>
<protein>
    <recommendedName>
        <fullName evidence="1">glutathione transferase</fullName>
        <ecNumber evidence="1">2.5.1.18</ecNumber>
    </recommendedName>
</protein>
<dbReference type="GO" id="GO:0005737">
    <property type="term" value="C:cytoplasm"/>
    <property type="evidence" value="ECO:0007669"/>
    <property type="project" value="TreeGrafter"/>
</dbReference>
<accession>A0A445D945</accession>
<sequence>MAEKNSDLKLLSAWYSPMATRAKIALNIKGLEYENIEEDLNSKSDLLLRSNPVHKKIPVLIHGDKPICESLIILQYIDEVWSNGPSILPRDAYDRAIATFWVSYIDEKLFVCTKSILEAGEDVEKKKPDFEQLEEEILVRLEEPFNKYSEGESFFGGNKIGLIDIMFGSFLPVLGLIEEINGKKVLVDDKFPGLVNWAANFTANSAVTGTLPEIDRLILFAKAQQQKWALAYKATSAN</sequence>
<dbReference type="Proteomes" id="UP000289738">
    <property type="component" value="Chromosome A05"/>
</dbReference>
<dbReference type="SUPFAM" id="SSF52833">
    <property type="entry name" value="Thioredoxin-like"/>
    <property type="match status" value="1"/>
</dbReference>
<dbReference type="Pfam" id="PF00043">
    <property type="entry name" value="GST_C"/>
    <property type="match status" value="1"/>
</dbReference>
<proteinExistence type="inferred from homology"/>
<dbReference type="GO" id="GO:0006749">
    <property type="term" value="P:glutathione metabolic process"/>
    <property type="evidence" value="ECO:0007669"/>
    <property type="project" value="InterPro"/>
</dbReference>
<evidence type="ECO:0000256" key="5">
    <source>
        <dbReference type="ARBA" id="ARBA00047960"/>
    </source>
</evidence>
<keyword evidence="3" id="KW-0808">Transferase</keyword>
<keyword evidence="2" id="KW-0216">Detoxification</keyword>
<dbReference type="SFLD" id="SFLDG00358">
    <property type="entry name" value="Main_(cytGST)"/>
    <property type="match status" value="1"/>
</dbReference>
<dbReference type="PROSITE" id="PS50405">
    <property type="entry name" value="GST_CTER"/>
    <property type="match status" value="1"/>
</dbReference>
<dbReference type="GO" id="GO:0004364">
    <property type="term" value="F:glutathione transferase activity"/>
    <property type="evidence" value="ECO:0007669"/>
    <property type="project" value="UniProtKB-EC"/>
</dbReference>
<dbReference type="InterPro" id="IPR036249">
    <property type="entry name" value="Thioredoxin-like_sf"/>
</dbReference>
<dbReference type="InterPro" id="IPR036282">
    <property type="entry name" value="Glutathione-S-Trfase_C_sf"/>
</dbReference>
<dbReference type="FunFam" id="1.20.1050.10:FF:000016">
    <property type="entry name" value="Glutathione S-transferase U9"/>
    <property type="match status" value="1"/>
</dbReference>
<keyword evidence="9" id="KW-1185">Reference proteome</keyword>
<evidence type="ECO:0000259" key="7">
    <source>
        <dbReference type="PROSITE" id="PS50405"/>
    </source>
</evidence>
<comment type="similarity">
    <text evidence="4">Belongs to the GST superfamily. Tau family.</text>
</comment>
<comment type="caution">
    <text evidence="8">The sequence shown here is derived from an EMBL/GenBank/DDBJ whole genome shotgun (WGS) entry which is preliminary data.</text>
</comment>
<dbReference type="CDD" id="cd03185">
    <property type="entry name" value="GST_C_Tau"/>
    <property type="match status" value="1"/>
</dbReference>
<feature type="domain" description="GST C-terminal" evidence="7">
    <location>
        <begin position="91"/>
        <end position="230"/>
    </location>
</feature>
<dbReference type="InterPro" id="IPR004045">
    <property type="entry name" value="Glutathione_S-Trfase_N"/>
</dbReference>
<dbReference type="AlphaFoldDB" id="A0A445D945"/>
<dbReference type="SFLD" id="SFLDS00019">
    <property type="entry name" value="Glutathione_Transferase_(cytos"/>
    <property type="match status" value="1"/>
</dbReference>
<organism evidence="8 9">
    <name type="scientific">Arachis hypogaea</name>
    <name type="common">Peanut</name>
    <dbReference type="NCBI Taxonomy" id="3818"/>
    <lineage>
        <taxon>Eukaryota</taxon>
        <taxon>Viridiplantae</taxon>
        <taxon>Streptophyta</taxon>
        <taxon>Embryophyta</taxon>
        <taxon>Tracheophyta</taxon>
        <taxon>Spermatophyta</taxon>
        <taxon>Magnoliopsida</taxon>
        <taxon>eudicotyledons</taxon>
        <taxon>Gunneridae</taxon>
        <taxon>Pentapetalae</taxon>
        <taxon>rosids</taxon>
        <taxon>fabids</taxon>
        <taxon>Fabales</taxon>
        <taxon>Fabaceae</taxon>
        <taxon>Papilionoideae</taxon>
        <taxon>50 kb inversion clade</taxon>
        <taxon>dalbergioids sensu lato</taxon>
        <taxon>Dalbergieae</taxon>
        <taxon>Pterocarpus clade</taxon>
        <taxon>Arachis</taxon>
    </lineage>
</organism>
<dbReference type="STRING" id="3818.A0A445D945"/>
<reference evidence="8 9" key="1">
    <citation type="submission" date="2019-01" db="EMBL/GenBank/DDBJ databases">
        <title>Sequencing of cultivated peanut Arachis hypogaea provides insights into genome evolution and oil improvement.</title>
        <authorList>
            <person name="Chen X."/>
        </authorList>
    </citation>
    <scope>NUCLEOTIDE SEQUENCE [LARGE SCALE GENOMIC DNA]</scope>
    <source>
        <strain evidence="9">cv. Fuhuasheng</strain>
        <tissue evidence="8">Leaves</tissue>
    </source>
</reference>
<gene>
    <name evidence="8" type="ORF">Ahy_A05g025623</name>
</gene>
<dbReference type="OrthoDB" id="4951845at2759"/>
<comment type="catalytic activity">
    <reaction evidence="5">
        <text>RX + glutathione = an S-substituted glutathione + a halide anion + H(+)</text>
        <dbReference type="Rhea" id="RHEA:16437"/>
        <dbReference type="ChEBI" id="CHEBI:15378"/>
        <dbReference type="ChEBI" id="CHEBI:16042"/>
        <dbReference type="ChEBI" id="CHEBI:17792"/>
        <dbReference type="ChEBI" id="CHEBI:57925"/>
        <dbReference type="ChEBI" id="CHEBI:90779"/>
        <dbReference type="EC" id="2.5.1.18"/>
    </reaction>
</comment>
<dbReference type="Gene3D" id="1.20.1050.10">
    <property type="match status" value="1"/>
</dbReference>
<dbReference type="InterPro" id="IPR004046">
    <property type="entry name" value="GST_C"/>
</dbReference>
<evidence type="ECO:0000313" key="8">
    <source>
        <dbReference type="EMBL" id="RYR59694.1"/>
    </source>
</evidence>
<dbReference type="Pfam" id="PF02798">
    <property type="entry name" value="GST_N"/>
    <property type="match status" value="1"/>
</dbReference>
<evidence type="ECO:0000256" key="1">
    <source>
        <dbReference type="ARBA" id="ARBA00012452"/>
    </source>
</evidence>
<dbReference type="GO" id="GO:0009407">
    <property type="term" value="P:toxin catabolic process"/>
    <property type="evidence" value="ECO:0007669"/>
    <property type="project" value="UniProtKB-ARBA"/>
</dbReference>
<dbReference type="InterPro" id="IPR040079">
    <property type="entry name" value="Glutathione_S-Trfase"/>
</dbReference>
<evidence type="ECO:0000256" key="3">
    <source>
        <dbReference type="ARBA" id="ARBA00022679"/>
    </source>
</evidence>
<dbReference type="InterPro" id="IPR010987">
    <property type="entry name" value="Glutathione-S-Trfase_C-like"/>
</dbReference>
<dbReference type="SMR" id="A0A445D945"/>
<dbReference type="InterPro" id="IPR045073">
    <property type="entry name" value="Omega/Tau-like"/>
</dbReference>
<dbReference type="InterPro" id="IPR045074">
    <property type="entry name" value="GST_C_Tau"/>
</dbReference>
<dbReference type="PANTHER" id="PTHR11260:SF779">
    <property type="entry name" value="GLUTATHIONE TRANSFERASE"/>
    <property type="match status" value="1"/>
</dbReference>
<dbReference type="EC" id="2.5.1.18" evidence="1"/>